<name>A0A0F9Y8I4_9ZZZZ</name>
<dbReference type="AlphaFoldDB" id="A0A0F9Y8I4"/>
<evidence type="ECO:0000313" key="1">
    <source>
        <dbReference type="EMBL" id="KKO00949.1"/>
    </source>
</evidence>
<gene>
    <name evidence="1" type="ORF">LCGC14_0123570</name>
</gene>
<protein>
    <submittedName>
        <fullName evidence="1">Uncharacterized protein</fullName>
    </submittedName>
</protein>
<sequence length="151" mass="17727">MNREKLYIILLIFLLFLNCVQNQNHEILEYMQNIHNIKNIEKGLFVFMPTNACSGCYDSIMEELNSNTLRANTRVVLMGDSNITLAGRAKKFEQQDRILFDISNSLSNNITDYRHPFIFVIVNNEIEVYIDVIPEKLEYAKEIIRKYNSEL</sequence>
<organism evidence="1">
    <name type="scientific">marine sediment metagenome</name>
    <dbReference type="NCBI Taxonomy" id="412755"/>
    <lineage>
        <taxon>unclassified sequences</taxon>
        <taxon>metagenomes</taxon>
        <taxon>ecological metagenomes</taxon>
    </lineage>
</organism>
<proteinExistence type="predicted"/>
<dbReference type="EMBL" id="LAZR01000038">
    <property type="protein sequence ID" value="KKO00949.1"/>
    <property type="molecule type" value="Genomic_DNA"/>
</dbReference>
<reference evidence="1" key="1">
    <citation type="journal article" date="2015" name="Nature">
        <title>Complex archaea that bridge the gap between prokaryotes and eukaryotes.</title>
        <authorList>
            <person name="Spang A."/>
            <person name="Saw J.H."/>
            <person name="Jorgensen S.L."/>
            <person name="Zaremba-Niedzwiedzka K."/>
            <person name="Martijn J."/>
            <person name="Lind A.E."/>
            <person name="van Eijk R."/>
            <person name="Schleper C."/>
            <person name="Guy L."/>
            <person name="Ettema T.J."/>
        </authorList>
    </citation>
    <scope>NUCLEOTIDE SEQUENCE</scope>
</reference>
<comment type="caution">
    <text evidence="1">The sequence shown here is derived from an EMBL/GenBank/DDBJ whole genome shotgun (WGS) entry which is preliminary data.</text>
</comment>
<accession>A0A0F9Y8I4</accession>